<protein>
    <submittedName>
        <fullName evidence="2">Uncharacterized protein</fullName>
    </submittedName>
</protein>
<sequence>MDPKTAGAIVTAVATVTAAVLVATFQFAAKMREERRLARVALVEADARIAASFVDLMSRAHARGTSELSVSATEVVLQTGPLVDQLRSQLASQLTGPTDPVLLKRVDDVLDVLQLRVHAVGFAEQEAAMQAVVALGLQHPLLTQAAFTGLKDRNSFHPVWNFSDAEKALKARLQHDGQRFRPRRPDRPEYWFRRGRS</sequence>
<dbReference type="GeneID" id="87633124"/>
<evidence type="ECO:0000256" key="1">
    <source>
        <dbReference type="SAM" id="Phobius"/>
    </source>
</evidence>
<feature type="transmembrane region" description="Helical" evidence="1">
    <location>
        <begin position="6"/>
        <end position="29"/>
    </location>
</feature>
<reference evidence="2 3" key="1">
    <citation type="submission" date="2020-06" db="EMBL/GenBank/DDBJ databases">
        <title>Genome mining for natural products.</title>
        <authorList>
            <person name="Zhang B."/>
            <person name="Shi J."/>
            <person name="Ge H."/>
        </authorList>
    </citation>
    <scope>NUCLEOTIDE SEQUENCE [LARGE SCALE GENOMIC DNA]</scope>
    <source>
        <strain evidence="2 3">NA06532</strain>
    </source>
</reference>
<proteinExistence type="predicted"/>
<keyword evidence="1" id="KW-1133">Transmembrane helix</keyword>
<evidence type="ECO:0000313" key="2">
    <source>
        <dbReference type="EMBL" id="QKW44270.1"/>
    </source>
</evidence>
<dbReference type="Proteomes" id="UP000509345">
    <property type="component" value="Chromosome"/>
</dbReference>
<evidence type="ECO:0000313" key="3">
    <source>
        <dbReference type="Proteomes" id="UP000509345"/>
    </source>
</evidence>
<dbReference type="EMBL" id="CP054926">
    <property type="protein sequence ID" value="QKW44270.1"/>
    <property type="molecule type" value="Genomic_DNA"/>
</dbReference>
<gene>
    <name evidence="2" type="ORF">HUT09_17955</name>
</gene>
<dbReference type="RefSeq" id="WP_176144157.1">
    <property type="nucleotide sequence ID" value="NZ_CP054926.1"/>
</dbReference>
<keyword evidence="1" id="KW-0812">Transmembrane</keyword>
<accession>A0A7H8MPP8</accession>
<keyword evidence="1" id="KW-0472">Membrane</keyword>
<organism evidence="2 3">
    <name type="scientific">Streptomyces microflavus</name>
    <name type="common">Streptomyces lipmanii</name>
    <dbReference type="NCBI Taxonomy" id="1919"/>
    <lineage>
        <taxon>Bacteria</taxon>
        <taxon>Bacillati</taxon>
        <taxon>Actinomycetota</taxon>
        <taxon>Actinomycetes</taxon>
        <taxon>Kitasatosporales</taxon>
        <taxon>Streptomycetaceae</taxon>
        <taxon>Streptomyces</taxon>
    </lineage>
</organism>
<name>A0A7H8MPP8_STRMI</name>
<dbReference type="AlphaFoldDB" id="A0A7H8MPP8"/>